<dbReference type="Proteomes" id="UP000597762">
    <property type="component" value="Unassembled WGS sequence"/>
</dbReference>
<dbReference type="Gene3D" id="1.10.238.10">
    <property type="entry name" value="EF-hand"/>
    <property type="match status" value="3"/>
</dbReference>
<reference evidence="5" key="1">
    <citation type="submission" date="2021-01" db="EMBL/GenBank/DDBJ databases">
        <authorList>
            <person name="Li R."/>
            <person name="Bekaert M."/>
        </authorList>
    </citation>
    <scope>NUCLEOTIDE SEQUENCE</scope>
    <source>
        <strain evidence="5">Farmed</strain>
    </source>
</reference>
<sequence length="344" mass="40551">MFSSFEAAMAKSLDIPMVDSVDRLAPPDHLDGIKMEQDGHLNKKFHKEVFLGDLEDFEDISYEERKSKLDEVFNKADTNRDEYLELSELEAWIMKKLEEHFYEAADENGRIFAKLDKNKDGFLDWDEYLRMYLLARGYHKDKVEKYLKGMNAKIDSSKSEIKFSTDDEKFFHDGDKDTLLRYKDRWEESDTEKKDNKLTKSEFLKFRHPEHRDDSMQEMAGSIIHGLDKNDDGNLTVEEFIALPPGISSDVNTEEEDFKWQNERKKEFTDSIDLNKDGIVNLNELKAYLNPRNPIQIKNEAMAILEMIDDDYNGKLSKEEVKRHETEFIYSKMVETARNFHDEF</sequence>
<dbReference type="PROSITE" id="PS50222">
    <property type="entry name" value="EF_HAND_2"/>
    <property type="match status" value="3"/>
</dbReference>
<dbReference type="PROSITE" id="PS00018">
    <property type="entry name" value="EF_HAND_1"/>
    <property type="match status" value="3"/>
</dbReference>
<dbReference type="Pfam" id="PF13499">
    <property type="entry name" value="EF-hand_7"/>
    <property type="match status" value="1"/>
</dbReference>
<feature type="domain" description="EF-hand" evidence="4">
    <location>
        <begin position="64"/>
        <end position="99"/>
    </location>
</feature>
<dbReference type="GO" id="GO:0017156">
    <property type="term" value="P:calcium-ion regulated exocytosis"/>
    <property type="evidence" value="ECO:0007669"/>
    <property type="project" value="TreeGrafter"/>
</dbReference>
<evidence type="ECO:0000256" key="1">
    <source>
        <dbReference type="ARBA" id="ARBA00022723"/>
    </source>
</evidence>
<keyword evidence="3" id="KW-0106">Calcium</keyword>
<dbReference type="InterPro" id="IPR018247">
    <property type="entry name" value="EF_Hand_1_Ca_BS"/>
</dbReference>
<keyword evidence="1" id="KW-0479">Metal-binding</keyword>
<name>A0A812DXN2_ACAPH</name>
<dbReference type="SUPFAM" id="SSF47473">
    <property type="entry name" value="EF-hand"/>
    <property type="match status" value="2"/>
</dbReference>
<feature type="domain" description="EF-hand" evidence="4">
    <location>
        <begin position="215"/>
        <end position="250"/>
    </location>
</feature>
<dbReference type="GO" id="GO:0005509">
    <property type="term" value="F:calcium ion binding"/>
    <property type="evidence" value="ECO:0007669"/>
    <property type="project" value="InterPro"/>
</dbReference>
<evidence type="ECO:0000256" key="2">
    <source>
        <dbReference type="ARBA" id="ARBA00022737"/>
    </source>
</evidence>
<protein>
    <submittedName>
        <fullName evidence="5">SDF4</fullName>
    </submittedName>
</protein>
<dbReference type="AlphaFoldDB" id="A0A812DXN2"/>
<feature type="domain" description="EF-hand" evidence="4">
    <location>
        <begin position="103"/>
        <end position="138"/>
    </location>
</feature>
<evidence type="ECO:0000313" key="6">
    <source>
        <dbReference type="Proteomes" id="UP000597762"/>
    </source>
</evidence>
<keyword evidence="6" id="KW-1185">Reference proteome</keyword>
<accession>A0A812DXN2</accession>
<dbReference type="SMART" id="SM00054">
    <property type="entry name" value="EFh"/>
    <property type="match status" value="5"/>
</dbReference>
<dbReference type="EMBL" id="CAHIKZ030004425">
    <property type="protein sequence ID" value="CAE1310648.1"/>
    <property type="molecule type" value="Genomic_DNA"/>
</dbReference>
<proteinExistence type="predicted"/>
<organism evidence="5 6">
    <name type="scientific">Acanthosepion pharaonis</name>
    <name type="common">Pharaoh cuttlefish</name>
    <name type="synonym">Sepia pharaonis</name>
    <dbReference type="NCBI Taxonomy" id="158019"/>
    <lineage>
        <taxon>Eukaryota</taxon>
        <taxon>Metazoa</taxon>
        <taxon>Spiralia</taxon>
        <taxon>Lophotrochozoa</taxon>
        <taxon>Mollusca</taxon>
        <taxon>Cephalopoda</taxon>
        <taxon>Coleoidea</taxon>
        <taxon>Decapodiformes</taxon>
        <taxon>Sepiida</taxon>
        <taxon>Sepiina</taxon>
        <taxon>Sepiidae</taxon>
        <taxon>Acanthosepion</taxon>
    </lineage>
</organism>
<dbReference type="PANTHER" id="PTHR10827">
    <property type="entry name" value="RETICULOCALBIN"/>
    <property type="match status" value="1"/>
</dbReference>
<comment type="caution">
    <text evidence="5">The sequence shown here is derived from an EMBL/GenBank/DDBJ whole genome shotgun (WGS) entry which is preliminary data.</text>
</comment>
<dbReference type="InterPro" id="IPR002048">
    <property type="entry name" value="EF_hand_dom"/>
</dbReference>
<keyword evidence="2" id="KW-0677">Repeat</keyword>
<gene>
    <name evidence="5" type="ORF">SPHA_62196</name>
</gene>
<evidence type="ECO:0000313" key="5">
    <source>
        <dbReference type="EMBL" id="CAE1310648.1"/>
    </source>
</evidence>
<evidence type="ECO:0000259" key="4">
    <source>
        <dbReference type="PROSITE" id="PS50222"/>
    </source>
</evidence>
<dbReference type="GO" id="GO:0005783">
    <property type="term" value="C:endoplasmic reticulum"/>
    <property type="evidence" value="ECO:0007669"/>
    <property type="project" value="TreeGrafter"/>
</dbReference>
<dbReference type="OrthoDB" id="9978834at2759"/>
<dbReference type="InterPro" id="IPR011992">
    <property type="entry name" value="EF-hand-dom_pair"/>
</dbReference>
<dbReference type="PANTHER" id="PTHR10827:SF98">
    <property type="entry name" value="45 KDA CALCIUM-BINDING PROTEIN"/>
    <property type="match status" value="1"/>
</dbReference>
<evidence type="ECO:0000256" key="3">
    <source>
        <dbReference type="ARBA" id="ARBA00022837"/>
    </source>
</evidence>